<organism evidence="2 3">
    <name type="scientific">Pleurodeles waltl</name>
    <name type="common">Iberian ribbed newt</name>
    <dbReference type="NCBI Taxonomy" id="8319"/>
    <lineage>
        <taxon>Eukaryota</taxon>
        <taxon>Metazoa</taxon>
        <taxon>Chordata</taxon>
        <taxon>Craniata</taxon>
        <taxon>Vertebrata</taxon>
        <taxon>Euteleostomi</taxon>
        <taxon>Amphibia</taxon>
        <taxon>Batrachia</taxon>
        <taxon>Caudata</taxon>
        <taxon>Salamandroidea</taxon>
        <taxon>Salamandridae</taxon>
        <taxon>Pleurodelinae</taxon>
        <taxon>Pleurodeles</taxon>
    </lineage>
</organism>
<sequence length="78" mass="8477">MERCEPESDQSGVGLEVSPALRSGARTELSRPRVAEKRYQVVRLANRRHTSGRAALSTLALGAHGSVRSLAEAVNHRI</sequence>
<gene>
    <name evidence="2" type="ORF">NDU88_005918</name>
</gene>
<name>A0AAV7VLG2_PLEWA</name>
<dbReference type="EMBL" id="JANPWB010000003">
    <property type="protein sequence ID" value="KAJ1202117.1"/>
    <property type="molecule type" value="Genomic_DNA"/>
</dbReference>
<evidence type="ECO:0000256" key="1">
    <source>
        <dbReference type="SAM" id="MobiDB-lite"/>
    </source>
</evidence>
<proteinExistence type="predicted"/>
<dbReference type="AlphaFoldDB" id="A0AAV7VLG2"/>
<evidence type="ECO:0000313" key="3">
    <source>
        <dbReference type="Proteomes" id="UP001066276"/>
    </source>
</evidence>
<comment type="caution">
    <text evidence="2">The sequence shown here is derived from an EMBL/GenBank/DDBJ whole genome shotgun (WGS) entry which is preliminary data.</text>
</comment>
<protein>
    <submittedName>
        <fullName evidence="2">Uncharacterized protein</fullName>
    </submittedName>
</protein>
<reference evidence="2" key="1">
    <citation type="journal article" date="2022" name="bioRxiv">
        <title>Sequencing and chromosome-scale assembly of the giantPleurodeles waltlgenome.</title>
        <authorList>
            <person name="Brown T."/>
            <person name="Elewa A."/>
            <person name="Iarovenko S."/>
            <person name="Subramanian E."/>
            <person name="Araus A.J."/>
            <person name="Petzold A."/>
            <person name="Susuki M."/>
            <person name="Suzuki K.-i.T."/>
            <person name="Hayashi T."/>
            <person name="Toyoda A."/>
            <person name="Oliveira C."/>
            <person name="Osipova E."/>
            <person name="Leigh N.D."/>
            <person name="Simon A."/>
            <person name="Yun M.H."/>
        </authorList>
    </citation>
    <scope>NUCLEOTIDE SEQUENCE</scope>
    <source>
        <strain evidence="2">20211129_DDA</strain>
        <tissue evidence="2">Liver</tissue>
    </source>
</reference>
<accession>A0AAV7VLG2</accession>
<evidence type="ECO:0000313" key="2">
    <source>
        <dbReference type="EMBL" id="KAJ1202117.1"/>
    </source>
</evidence>
<keyword evidence="3" id="KW-1185">Reference proteome</keyword>
<dbReference type="Proteomes" id="UP001066276">
    <property type="component" value="Chromosome 2_1"/>
</dbReference>
<feature type="region of interest" description="Disordered" evidence="1">
    <location>
        <begin position="1"/>
        <end position="32"/>
    </location>
</feature>